<dbReference type="Gene3D" id="3.40.50.150">
    <property type="entry name" value="Vaccinia Virus protein VP39"/>
    <property type="match status" value="1"/>
</dbReference>
<comment type="caution">
    <text evidence="6">The sequence shown here is derived from an EMBL/GenBank/DDBJ whole genome shotgun (WGS) entry which is preliminary data.</text>
</comment>
<dbReference type="InterPro" id="IPR051654">
    <property type="entry name" value="Meroterpenoid_MTases"/>
</dbReference>
<evidence type="ECO:0000313" key="7">
    <source>
        <dbReference type="Proteomes" id="UP001300502"/>
    </source>
</evidence>
<dbReference type="GO" id="GO:0016740">
    <property type="term" value="F:transferase activity"/>
    <property type="evidence" value="ECO:0007669"/>
    <property type="project" value="UniProtKB-KW"/>
</dbReference>
<gene>
    <name evidence="6" type="ORF">GAYE_SCF56G6372</name>
</gene>
<dbReference type="Pfam" id="PF08242">
    <property type="entry name" value="Methyltransf_12"/>
    <property type="match status" value="1"/>
</dbReference>
<protein>
    <recommendedName>
        <fullName evidence="5">Methyltransferase type 12 domain-containing protein</fullName>
    </recommendedName>
</protein>
<comment type="pathway">
    <text evidence="1">Secondary metabolite biosynthesis.</text>
</comment>
<dbReference type="InterPro" id="IPR013217">
    <property type="entry name" value="Methyltransf_12"/>
</dbReference>
<name>A0AAV9IMD6_9RHOD</name>
<organism evidence="6 7">
    <name type="scientific">Galdieria yellowstonensis</name>
    <dbReference type="NCBI Taxonomy" id="3028027"/>
    <lineage>
        <taxon>Eukaryota</taxon>
        <taxon>Rhodophyta</taxon>
        <taxon>Bangiophyceae</taxon>
        <taxon>Galdieriales</taxon>
        <taxon>Galdieriaceae</taxon>
        <taxon>Galdieria</taxon>
    </lineage>
</organism>
<sequence>MSWTISVDEHTKALFPGCSTEEIIQKAQKVRDEAIRRDIRYGCISQLYFLETSLYKNPFYKEYLQQYGGLHDKKVADVGCCLGTDTRRMLLDGLDSQNFVAFDLSENFVSLGFQLFEDKESAISCRFFAKSVLDEDLAAFIQQRYHLIPLDVVLVNSVLHSFEEAQAKIALRNIASLLKPGGVVLGYIPTKPDNPAKVSAGGNAYRYFHTESSILYLLEENGFENGRVYTVPIREMFPSFRATEETGMEDRLCITFFMANKRINSLHYVSHDSSIA</sequence>
<evidence type="ECO:0000259" key="5">
    <source>
        <dbReference type="Pfam" id="PF08242"/>
    </source>
</evidence>
<evidence type="ECO:0000313" key="6">
    <source>
        <dbReference type="EMBL" id="KAK4528429.1"/>
    </source>
</evidence>
<dbReference type="SUPFAM" id="SSF53335">
    <property type="entry name" value="S-adenosyl-L-methionine-dependent methyltransferases"/>
    <property type="match status" value="1"/>
</dbReference>
<dbReference type="EMBL" id="JANCYU010000064">
    <property type="protein sequence ID" value="KAK4528429.1"/>
    <property type="molecule type" value="Genomic_DNA"/>
</dbReference>
<evidence type="ECO:0000256" key="1">
    <source>
        <dbReference type="ARBA" id="ARBA00005179"/>
    </source>
</evidence>
<dbReference type="AlphaFoldDB" id="A0AAV9IMD6"/>
<dbReference type="PANTHER" id="PTHR35897:SF1">
    <property type="entry name" value="METHYLTRANSFERASE AUSD"/>
    <property type="match status" value="1"/>
</dbReference>
<keyword evidence="3" id="KW-0949">S-adenosyl-L-methionine</keyword>
<reference evidence="6 7" key="1">
    <citation type="submission" date="2022-07" db="EMBL/GenBank/DDBJ databases">
        <title>Genome-wide signatures of adaptation to extreme environments.</title>
        <authorList>
            <person name="Cho C.H."/>
            <person name="Yoon H.S."/>
        </authorList>
    </citation>
    <scope>NUCLEOTIDE SEQUENCE [LARGE SCALE GENOMIC DNA]</scope>
    <source>
        <strain evidence="6 7">108.79 E11</strain>
    </source>
</reference>
<comment type="similarity">
    <text evidence="4">Belongs to the class I-like SAM-binding methyltransferase superfamily.</text>
</comment>
<proteinExistence type="inferred from homology"/>
<dbReference type="CDD" id="cd02440">
    <property type="entry name" value="AdoMet_MTases"/>
    <property type="match status" value="1"/>
</dbReference>
<keyword evidence="7" id="KW-1185">Reference proteome</keyword>
<accession>A0AAV9IMD6</accession>
<dbReference type="InterPro" id="IPR029063">
    <property type="entry name" value="SAM-dependent_MTases_sf"/>
</dbReference>
<evidence type="ECO:0000256" key="3">
    <source>
        <dbReference type="ARBA" id="ARBA00022691"/>
    </source>
</evidence>
<dbReference type="Proteomes" id="UP001300502">
    <property type="component" value="Unassembled WGS sequence"/>
</dbReference>
<evidence type="ECO:0000256" key="4">
    <source>
        <dbReference type="ARBA" id="ARBA00038314"/>
    </source>
</evidence>
<feature type="domain" description="Methyltransferase type 12" evidence="5">
    <location>
        <begin position="77"/>
        <end position="184"/>
    </location>
</feature>
<evidence type="ECO:0000256" key="2">
    <source>
        <dbReference type="ARBA" id="ARBA00022679"/>
    </source>
</evidence>
<keyword evidence="2" id="KW-0808">Transferase</keyword>
<dbReference type="PANTHER" id="PTHR35897">
    <property type="entry name" value="METHYLTRANSFERASE AUSD"/>
    <property type="match status" value="1"/>
</dbReference>